<keyword evidence="2" id="KW-1185">Reference proteome</keyword>
<evidence type="ECO:0000313" key="2">
    <source>
        <dbReference type="Proteomes" id="UP000237105"/>
    </source>
</evidence>
<organism evidence="1 2">
    <name type="scientific">Parasponia andersonii</name>
    <name type="common">Sponia andersonii</name>
    <dbReference type="NCBI Taxonomy" id="3476"/>
    <lineage>
        <taxon>Eukaryota</taxon>
        <taxon>Viridiplantae</taxon>
        <taxon>Streptophyta</taxon>
        <taxon>Embryophyta</taxon>
        <taxon>Tracheophyta</taxon>
        <taxon>Spermatophyta</taxon>
        <taxon>Magnoliopsida</taxon>
        <taxon>eudicotyledons</taxon>
        <taxon>Gunneridae</taxon>
        <taxon>Pentapetalae</taxon>
        <taxon>rosids</taxon>
        <taxon>fabids</taxon>
        <taxon>Rosales</taxon>
        <taxon>Cannabaceae</taxon>
        <taxon>Parasponia</taxon>
    </lineage>
</organism>
<protein>
    <submittedName>
        <fullName evidence="1">Uncharacterized protein</fullName>
    </submittedName>
</protein>
<gene>
    <name evidence="1" type="ORF">PanWU01x14_002950</name>
</gene>
<reference evidence="2" key="1">
    <citation type="submission" date="2016-06" db="EMBL/GenBank/DDBJ databases">
        <title>Parallel loss of symbiosis genes in relatives of nitrogen-fixing non-legume Parasponia.</title>
        <authorList>
            <person name="Van Velzen R."/>
            <person name="Holmer R."/>
            <person name="Bu F."/>
            <person name="Rutten L."/>
            <person name="Van Zeijl A."/>
            <person name="Liu W."/>
            <person name="Santuari L."/>
            <person name="Cao Q."/>
            <person name="Sharma T."/>
            <person name="Shen D."/>
            <person name="Roswanjaya Y."/>
            <person name="Wardhani T."/>
            <person name="Kalhor M.S."/>
            <person name="Jansen J."/>
            <person name="Van den Hoogen J."/>
            <person name="Gungor B."/>
            <person name="Hartog M."/>
            <person name="Hontelez J."/>
            <person name="Verver J."/>
            <person name="Yang W.-C."/>
            <person name="Schijlen E."/>
            <person name="Repin R."/>
            <person name="Schilthuizen M."/>
            <person name="Schranz E."/>
            <person name="Heidstra R."/>
            <person name="Miyata K."/>
            <person name="Fedorova E."/>
            <person name="Kohlen W."/>
            <person name="Bisseling T."/>
            <person name="Smit S."/>
            <person name="Geurts R."/>
        </authorList>
    </citation>
    <scope>NUCLEOTIDE SEQUENCE [LARGE SCALE GENOMIC DNA]</scope>
    <source>
        <strain evidence="2">cv. WU1-14</strain>
    </source>
</reference>
<accession>A0A2P5E5D4</accession>
<evidence type="ECO:0000313" key="1">
    <source>
        <dbReference type="EMBL" id="PON80739.1"/>
    </source>
</evidence>
<dbReference type="Proteomes" id="UP000237105">
    <property type="component" value="Unassembled WGS sequence"/>
</dbReference>
<dbReference type="EMBL" id="JXTB01000001">
    <property type="protein sequence ID" value="PON80739.1"/>
    <property type="molecule type" value="Genomic_DNA"/>
</dbReference>
<name>A0A2P5E5D4_PARAD</name>
<proteinExistence type="predicted"/>
<dbReference type="AlphaFoldDB" id="A0A2P5E5D4"/>
<sequence length="80" mass="9285">MSPRTISRDLYLGETNLTRLKAVHMRKTWDYVVTHCQKSVQILTPPHCLRTSKKSKIQGLDLDIIGYVNTRFQGNLKKKN</sequence>
<comment type="caution">
    <text evidence="1">The sequence shown here is derived from an EMBL/GenBank/DDBJ whole genome shotgun (WGS) entry which is preliminary data.</text>
</comment>